<dbReference type="RefSeq" id="WP_031471313.1">
    <property type="nucleotide sequence ID" value="NZ_FOZC01000001.1"/>
</dbReference>
<organism evidence="3 4">
    <name type="scientific">[Clostridium] aminophilum</name>
    <dbReference type="NCBI Taxonomy" id="1526"/>
    <lineage>
        <taxon>Bacteria</taxon>
        <taxon>Bacillati</taxon>
        <taxon>Bacillota</taxon>
        <taxon>Clostridia</taxon>
        <taxon>Lachnospirales</taxon>
        <taxon>Lachnospiraceae</taxon>
    </lineage>
</organism>
<feature type="compositionally biased region" description="Acidic residues" evidence="1">
    <location>
        <begin position="205"/>
        <end position="218"/>
    </location>
</feature>
<dbReference type="InterPro" id="IPR035985">
    <property type="entry name" value="Ubiquitin-activating_enz"/>
</dbReference>
<gene>
    <name evidence="3" type="ORF">SAMN02910262_00341</name>
</gene>
<dbReference type="PANTHER" id="PTHR43267:SF1">
    <property type="entry name" value="TRNA THREONYLCARBAMOYLADENOSINE DEHYDRATASE"/>
    <property type="match status" value="1"/>
</dbReference>
<dbReference type="PANTHER" id="PTHR43267">
    <property type="entry name" value="TRNA THREONYLCARBAMOYLADENOSINE DEHYDRATASE"/>
    <property type="match status" value="1"/>
</dbReference>
<dbReference type="CDD" id="cd00755">
    <property type="entry name" value="YgdL_like"/>
    <property type="match status" value="1"/>
</dbReference>
<evidence type="ECO:0000256" key="1">
    <source>
        <dbReference type="SAM" id="MobiDB-lite"/>
    </source>
</evidence>
<dbReference type="EMBL" id="FOZC01000001">
    <property type="protein sequence ID" value="SFR65351.1"/>
    <property type="molecule type" value="Genomic_DNA"/>
</dbReference>
<evidence type="ECO:0000259" key="2">
    <source>
        <dbReference type="Pfam" id="PF00899"/>
    </source>
</evidence>
<evidence type="ECO:0000313" key="4">
    <source>
        <dbReference type="Proteomes" id="UP000214760"/>
    </source>
</evidence>
<dbReference type="Pfam" id="PF00899">
    <property type="entry name" value="ThiF"/>
    <property type="match status" value="1"/>
</dbReference>
<dbReference type="GO" id="GO:0008641">
    <property type="term" value="F:ubiquitin-like modifier activating enzyme activity"/>
    <property type="evidence" value="ECO:0007669"/>
    <property type="project" value="InterPro"/>
</dbReference>
<accession>A0A1I6IFA4</accession>
<evidence type="ECO:0000313" key="3">
    <source>
        <dbReference type="EMBL" id="SFR65351.1"/>
    </source>
</evidence>
<protein>
    <submittedName>
        <fullName evidence="3">tRNA A37 threonylcarbamoyladenosine dehydratase</fullName>
    </submittedName>
</protein>
<dbReference type="GO" id="GO:0061504">
    <property type="term" value="P:cyclic threonylcarbamoyladenosine biosynthetic process"/>
    <property type="evidence" value="ECO:0007669"/>
    <property type="project" value="TreeGrafter"/>
</dbReference>
<dbReference type="InterPro" id="IPR000594">
    <property type="entry name" value="ThiF_NAD_FAD-bd"/>
</dbReference>
<dbReference type="Gene3D" id="3.40.50.720">
    <property type="entry name" value="NAD(P)-binding Rossmann-like Domain"/>
    <property type="match status" value="1"/>
</dbReference>
<dbReference type="GO" id="GO:0061503">
    <property type="term" value="F:tRNA threonylcarbamoyladenosine dehydratase"/>
    <property type="evidence" value="ECO:0007669"/>
    <property type="project" value="TreeGrafter"/>
</dbReference>
<name>A0A1I6IFA4_9FIRM</name>
<feature type="domain" description="THIF-type NAD/FAD binding fold" evidence="2">
    <location>
        <begin position="11"/>
        <end position="264"/>
    </location>
</feature>
<dbReference type="AlphaFoldDB" id="A0A1I6IFA4"/>
<reference evidence="3 4" key="1">
    <citation type="submission" date="2016-10" db="EMBL/GenBank/DDBJ databases">
        <authorList>
            <person name="de Groot N.N."/>
        </authorList>
    </citation>
    <scope>NUCLEOTIDE SEQUENCE [LARGE SCALE GENOMIC DNA]</scope>
    <source>
        <strain evidence="3 4">F</strain>
    </source>
</reference>
<sequence>MKDQFSRTGLLFGREAMDLLEKAHVAIFGVGGVGSFVAEACARCGVGAIDLIDSDEVALSNLNRQIHATIRTVGKDKVSVMKERILEINPDCRVNAYKKFYLPENKDEFDFSQYSYVVDAVDTVTAKLSIIMEAERCGVPVISSMGAGNKLDPTGFEVADIYETSIDPLARVMRRELKKRGIRKLKVVYSREEPLTPIPGMPADVDGEDEKDQEIEQENEPKKEENGKPNRAVKKIAPGSTAFVPSVVGLIIGGEVVKDLTKEARDRARDGE</sequence>
<dbReference type="InterPro" id="IPR045886">
    <property type="entry name" value="ThiF/MoeB/HesA"/>
</dbReference>
<feature type="compositionally biased region" description="Basic and acidic residues" evidence="1">
    <location>
        <begin position="219"/>
        <end position="228"/>
    </location>
</feature>
<proteinExistence type="predicted"/>
<feature type="region of interest" description="Disordered" evidence="1">
    <location>
        <begin position="195"/>
        <end position="237"/>
    </location>
</feature>
<dbReference type="Proteomes" id="UP000214760">
    <property type="component" value="Unassembled WGS sequence"/>
</dbReference>
<dbReference type="SUPFAM" id="SSF69572">
    <property type="entry name" value="Activating enzymes of the ubiquitin-like proteins"/>
    <property type="match status" value="1"/>
</dbReference>